<sequence>MSQNAPQNDELSDLPRDKAEVLARIAASHATLQATLGQWTDAQLTGPTDAQGWTIKDHLTHLAAWERSMVSLLHGRPRHEGLGVPEAVYQRDEIDEINAAIRERHKDCSLAEARELFADTHRQMLTTLDARTYDDLLKPYSHYLPDEPGDDNGSPVLDKVMGNTAEHYAEHLPWMAAIVG</sequence>
<dbReference type="InterPro" id="IPR034660">
    <property type="entry name" value="DinB/YfiT-like"/>
</dbReference>
<dbReference type="EMBL" id="CADCWN010000053">
    <property type="protein sequence ID" value="CAA9556578.1"/>
    <property type="molecule type" value="Genomic_DNA"/>
</dbReference>
<dbReference type="SUPFAM" id="SSF109854">
    <property type="entry name" value="DinB/YfiT-like putative metalloenzymes"/>
    <property type="match status" value="1"/>
</dbReference>
<accession>A0A6J4UU51</accession>
<evidence type="ECO:0000313" key="1">
    <source>
        <dbReference type="EMBL" id="CAA9556578.1"/>
    </source>
</evidence>
<dbReference type="Gene3D" id="1.20.120.450">
    <property type="entry name" value="dinb family like domain"/>
    <property type="match status" value="1"/>
</dbReference>
<dbReference type="InterPro" id="IPR012550">
    <property type="entry name" value="DUF1706"/>
</dbReference>
<evidence type="ECO:0008006" key="2">
    <source>
        <dbReference type="Google" id="ProtNLM"/>
    </source>
</evidence>
<organism evidence="1">
    <name type="scientific">uncultured Thermomicrobiales bacterium</name>
    <dbReference type="NCBI Taxonomy" id="1645740"/>
    <lineage>
        <taxon>Bacteria</taxon>
        <taxon>Pseudomonadati</taxon>
        <taxon>Thermomicrobiota</taxon>
        <taxon>Thermomicrobia</taxon>
        <taxon>Thermomicrobiales</taxon>
        <taxon>environmental samples</taxon>
    </lineage>
</organism>
<protein>
    <recommendedName>
        <fullName evidence="2">ClbS/DfsB family four-helix bundle protein</fullName>
    </recommendedName>
</protein>
<dbReference type="AlphaFoldDB" id="A0A6J4UU51"/>
<reference evidence="1" key="1">
    <citation type="submission" date="2020-02" db="EMBL/GenBank/DDBJ databases">
        <authorList>
            <person name="Meier V. D."/>
        </authorList>
    </citation>
    <scope>NUCLEOTIDE SEQUENCE</scope>
    <source>
        <strain evidence="1">AVDCRST_MAG18</strain>
    </source>
</reference>
<proteinExistence type="predicted"/>
<dbReference type="Pfam" id="PF08020">
    <property type="entry name" value="DUF1706"/>
    <property type="match status" value="1"/>
</dbReference>
<gene>
    <name evidence="1" type="ORF">AVDCRST_MAG18-722</name>
</gene>
<name>A0A6J4UU51_9BACT</name>